<keyword evidence="3" id="KW-0963">Cytoplasm</keyword>
<comment type="caution">
    <text evidence="8">The sequence shown here is derived from an EMBL/GenBank/DDBJ whole genome shotgun (WGS) entry which is preliminary data.</text>
</comment>
<evidence type="ECO:0000313" key="8">
    <source>
        <dbReference type="EMBL" id="CAB3404467.1"/>
    </source>
</evidence>
<keyword evidence="4 5" id="KW-0879">Wnt signaling pathway</keyword>
<dbReference type="PANTHER" id="PTHR10878:SF25">
    <property type="entry name" value="SEGMENT POLARITY PROTEIN DISHEVELLED"/>
    <property type="match status" value="1"/>
</dbReference>
<dbReference type="SMART" id="SM00021">
    <property type="entry name" value="DAX"/>
    <property type="match status" value="1"/>
</dbReference>
<evidence type="ECO:0000256" key="4">
    <source>
        <dbReference type="ARBA" id="ARBA00022687"/>
    </source>
</evidence>
<dbReference type="GO" id="GO:0005829">
    <property type="term" value="C:cytosol"/>
    <property type="evidence" value="ECO:0007669"/>
    <property type="project" value="TreeGrafter"/>
</dbReference>
<protein>
    <recommendedName>
        <fullName evidence="7">DIX domain-containing protein</fullName>
    </recommendedName>
</protein>
<feature type="region of interest" description="Disordered" evidence="6">
    <location>
        <begin position="29"/>
        <end position="65"/>
    </location>
</feature>
<feature type="compositionally biased region" description="Acidic residues" evidence="6">
    <location>
        <begin position="32"/>
        <end position="43"/>
    </location>
</feature>
<name>A0A8S1EY69_9PELO</name>
<comment type="subcellular location">
    <subcellularLocation>
        <location evidence="1">Cytoplasm</location>
    </subcellularLocation>
</comment>
<feature type="region of interest" description="Disordered" evidence="6">
    <location>
        <begin position="157"/>
        <end position="180"/>
    </location>
</feature>
<dbReference type="InterPro" id="IPR015506">
    <property type="entry name" value="Dsh/Dvl-rel"/>
</dbReference>
<organism evidence="8 9">
    <name type="scientific">Caenorhabditis bovis</name>
    <dbReference type="NCBI Taxonomy" id="2654633"/>
    <lineage>
        <taxon>Eukaryota</taxon>
        <taxon>Metazoa</taxon>
        <taxon>Ecdysozoa</taxon>
        <taxon>Nematoda</taxon>
        <taxon>Chromadorea</taxon>
        <taxon>Rhabditida</taxon>
        <taxon>Rhabditina</taxon>
        <taxon>Rhabditomorpha</taxon>
        <taxon>Rhabditoidea</taxon>
        <taxon>Rhabditidae</taxon>
        <taxon>Peloderinae</taxon>
        <taxon>Caenorhabditis</taxon>
    </lineage>
</organism>
<proteinExistence type="predicted"/>
<evidence type="ECO:0000256" key="3">
    <source>
        <dbReference type="ARBA" id="ARBA00022490"/>
    </source>
</evidence>
<dbReference type="InterPro" id="IPR001158">
    <property type="entry name" value="DIX"/>
</dbReference>
<dbReference type="GO" id="GO:0060070">
    <property type="term" value="P:canonical Wnt signaling pathway"/>
    <property type="evidence" value="ECO:0007669"/>
    <property type="project" value="TreeGrafter"/>
</dbReference>
<dbReference type="PANTHER" id="PTHR10878">
    <property type="entry name" value="SEGMENT POLARITY PROTEIN DISHEVELLED"/>
    <property type="match status" value="1"/>
</dbReference>
<evidence type="ECO:0000256" key="2">
    <source>
        <dbReference type="ARBA" id="ARBA00022473"/>
    </source>
</evidence>
<gene>
    <name evidence="8" type="ORF">CBOVIS_LOCUS6795</name>
</gene>
<sequence>MTSTPPQLDGSFDASDIATPCTIIERMRIKDDSDDPESNDENFENLSQSSAQFSQNSEATTTVKQPFPQTSTKVYCHIDDEPTLYLMEVHVPPDLITLGDVKRVLMRTNFKYYCKALDPDSGYEVKAEVRDDAQQLIPLPNGRFELFLLTIEGSTHSDGSSGKMRKPSHPVPAPAPSNKHLPMNYHHAAYQFDNSMMSTDSESVISAAVPSYLKGAYGRRFPQYLG</sequence>
<dbReference type="PROSITE" id="PS50841">
    <property type="entry name" value="DIX"/>
    <property type="match status" value="1"/>
</dbReference>
<dbReference type="OrthoDB" id="10031689at2759"/>
<dbReference type="SUPFAM" id="SSF54236">
    <property type="entry name" value="Ubiquitin-like"/>
    <property type="match status" value="1"/>
</dbReference>
<dbReference type="InterPro" id="IPR029071">
    <property type="entry name" value="Ubiquitin-like_domsf"/>
</dbReference>
<evidence type="ECO:0000256" key="6">
    <source>
        <dbReference type="SAM" id="MobiDB-lite"/>
    </source>
</evidence>
<dbReference type="FunFam" id="2.40.240.130:FF:000001">
    <property type="entry name" value="Segment polarity protein dishevelled homolog DVL-1"/>
    <property type="match status" value="1"/>
</dbReference>
<keyword evidence="2" id="KW-0217">Developmental protein</keyword>
<evidence type="ECO:0000256" key="1">
    <source>
        <dbReference type="ARBA" id="ARBA00004496"/>
    </source>
</evidence>
<keyword evidence="9" id="KW-1185">Reference proteome</keyword>
<accession>A0A8S1EY69</accession>
<evidence type="ECO:0000313" key="9">
    <source>
        <dbReference type="Proteomes" id="UP000494206"/>
    </source>
</evidence>
<dbReference type="AlphaFoldDB" id="A0A8S1EY69"/>
<evidence type="ECO:0000259" key="7">
    <source>
        <dbReference type="PROSITE" id="PS50841"/>
    </source>
</evidence>
<dbReference type="InterPro" id="IPR038207">
    <property type="entry name" value="DIX_dom_sf"/>
</dbReference>
<dbReference type="Proteomes" id="UP000494206">
    <property type="component" value="Unassembled WGS sequence"/>
</dbReference>
<dbReference type="GO" id="GO:0005109">
    <property type="term" value="F:frizzled binding"/>
    <property type="evidence" value="ECO:0007669"/>
    <property type="project" value="TreeGrafter"/>
</dbReference>
<reference evidence="8 9" key="1">
    <citation type="submission" date="2020-04" db="EMBL/GenBank/DDBJ databases">
        <authorList>
            <person name="Laetsch R D."/>
            <person name="Stevens L."/>
            <person name="Kumar S."/>
            <person name="Blaxter L. M."/>
        </authorList>
    </citation>
    <scope>NUCLEOTIDE SEQUENCE [LARGE SCALE GENOMIC DNA]</scope>
</reference>
<feature type="domain" description="DIX" evidence="7">
    <location>
        <begin position="69"/>
        <end position="152"/>
    </location>
</feature>
<dbReference type="Pfam" id="PF00778">
    <property type="entry name" value="DIX"/>
    <property type="match status" value="1"/>
</dbReference>
<evidence type="ECO:0000256" key="5">
    <source>
        <dbReference type="PROSITE-ProRule" id="PRU00069"/>
    </source>
</evidence>
<feature type="compositionally biased region" description="Polar residues" evidence="6">
    <location>
        <begin position="46"/>
        <end position="65"/>
    </location>
</feature>
<dbReference type="Gene3D" id="2.40.240.130">
    <property type="match status" value="1"/>
</dbReference>
<dbReference type="EMBL" id="CADEPM010000004">
    <property type="protein sequence ID" value="CAB3404467.1"/>
    <property type="molecule type" value="Genomic_DNA"/>
</dbReference>